<keyword evidence="4" id="KW-1185">Reference proteome</keyword>
<evidence type="ECO:0000313" key="3">
    <source>
        <dbReference type="EMBL" id="KAK0624297.1"/>
    </source>
</evidence>
<sequence>MLEAYTTKLRMRVPDDLGQVPVYIVATKEPAASQSSLLDGTAGVFVLKFVRMDNQPSDALNVGSLHSSAFKGRDASTMRLGELRKLIGDMSSSSKSDVFCTLDSTEITQMDERDWDAVLRGCSLLYGWKVNNATNTIERATTPAFRIRPRVAETYGGDLALTLGADLGTSGDDVATEEEGTRNGRSRRPITADDVSGPKPIKLGAVPSYVVNDSSRIEVSLVESEFQESMARNHFSSSSFEASASGAFKGVSAGVSGGTSSASSSGLQQGKAAYSKQMIGKYMFPRVNVFLRPEDMEPTEELKEAIKLIRGTRNIMALRALYATFGQLFCQAVTLGGCLHTTKIVEGTQSTSMSKEKSQFKCEVGAAVSTPLFSASAKTTSETGKSSEDAKKDKKSSELMVFEATGGNTILSADPAAWSGSVADFNNWRVIDQWGVGFLVDAITQMQDYGDVKMWFLGAIPTLSNYIVIPDSRTVHARLRVSGHDDAFRRITGREQQAYLGHDPSKPVKPLRSKMDWRPVTTEAKTVTETPWGIQTDISVVTTQVQWEQREALFFPVATRAPALHFPVGKEVGTADDKRLWQTIWRFEAAHGYALTPETLVRIKSCALTRTVTIDPPPGAAGVSPSDSNTPTQRLTADLALTVYRNAQGVFLPALTSSDEPSYWRLQRLSASPDNDPSTAIRHGEPVRLTWRFSEQVSGFRDYVNDTFGRRRYDQPAECPWDALCLKIPYPRFENVQPGGSGDDAGVGLMMSWVVDEAPVISEIQVIGEGGKGTVKQSVNLHDVAFSVDVLGDDGVGDSPDYMNIPTDAGEATMTGQKRITGFHVESSSQPYPNDPASILEVVIRGGAAGGLPGTVIGGATALLPGLLSL</sequence>
<dbReference type="Proteomes" id="UP001175000">
    <property type="component" value="Unassembled WGS sequence"/>
</dbReference>
<organism evidence="3 4">
    <name type="scientific">Immersiella caudata</name>
    <dbReference type="NCBI Taxonomy" id="314043"/>
    <lineage>
        <taxon>Eukaryota</taxon>
        <taxon>Fungi</taxon>
        <taxon>Dikarya</taxon>
        <taxon>Ascomycota</taxon>
        <taxon>Pezizomycotina</taxon>
        <taxon>Sordariomycetes</taxon>
        <taxon>Sordariomycetidae</taxon>
        <taxon>Sordariales</taxon>
        <taxon>Lasiosphaeriaceae</taxon>
        <taxon>Immersiella</taxon>
    </lineage>
</organism>
<dbReference type="EMBL" id="JAULSU010000003">
    <property type="protein sequence ID" value="KAK0624297.1"/>
    <property type="molecule type" value="Genomic_DNA"/>
</dbReference>
<feature type="region of interest" description="Disordered" evidence="1">
    <location>
        <begin position="170"/>
        <end position="199"/>
    </location>
</feature>
<protein>
    <recommendedName>
        <fullName evidence="2">MACPF-like domain-containing protein</fullName>
    </recommendedName>
</protein>
<evidence type="ECO:0000256" key="1">
    <source>
        <dbReference type="SAM" id="MobiDB-lite"/>
    </source>
</evidence>
<comment type="caution">
    <text evidence="3">The sequence shown here is derived from an EMBL/GenBank/DDBJ whole genome shotgun (WGS) entry which is preliminary data.</text>
</comment>
<dbReference type="Pfam" id="PF22693">
    <property type="entry name" value="MACPF_1"/>
    <property type="match status" value="1"/>
</dbReference>
<dbReference type="InterPro" id="IPR054586">
    <property type="entry name" value="MACPF_1_fungal"/>
</dbReference>
<gene>
    <name evidence="3" type="ORF">B0T14DRAFT_545337</name>
</gene>
<accession>A0AA39WZN4</accession>
<evidence type="ECO:0000259" key="2">
    <source>
        <dbReference type="Pfam" id="PF22693"/>
    </source>
</evidence>
<dbReference type="AlphaFoldDB" id="A0AA39WZN4"/>
<feature type="domain" description="MACPF-like" evidence="2">
    <location>
        <begin position="282"/>
        <end position="431"/>
    </location>
</feature>
<proteinExistence type="predicted"/>
<evidence type="ECO:0000313" key="4">
    <source>
        <dbReference type="Proteomes" id="UP001175000"/>
    </source>
</evidence>
<name>A0AA39WZN4_9PEZI</name>
<reference evidence="3" key="1">
    <citation type="submission" date="2023-06" db="EMBL/GenBank/DDBJ databases">
        <title>Genome-scale phylogeny and comparative genomics of the fungal order Sordariales.</title>
        <authorList>
            <consortium name="Lawrence Berkeley National Laboratory"/>
            <person name="Hensen N."/>
            <person name="Bonometti L."/>
            <person name="Westerberg I."/>
            <person name="Brannstrom I.O."/>
            <person name="Guillou S."/>
            <person name="Cros-Aarteil S."/>
            <person name="Calhoun S."/>
            <person name="Haridas S."/>
            <person name="Kuo A."/>
            <person name="Mondo S."/>
            <person name="Pangilinan J."/>
            <person name="Riley R."/>
            <person name="Labutti K."/>
            <person name="Andreopoulos B."/>
            <person name="Lipzen A."/>
            <person name="Chen C."/>
            <person name="Yanf M."/>
            <person name="Daum C."/>
            <person name="Ng V."/>
            <person name="Clum A."/>
            <person name="Steindorff A."/>
            <person name="Ohm R."/>
            <person name="Martin F."/>
            <person name="Silar P."/>
            <person name="Natvig D."/>
            <person name="Lalanne C."/>
            <person name="Gautier V."/>
            <person name="Ament-Velasquez S.L."/>
            <person name="Kruys A."/>
            <person name="Hutchinson M.I."/>
            <person name="Powell A.J."/>
            <person name="Barry K."/>
            <person name="Miller A.N."/>
            <person name="Grigoriev I.V."/>
            <person name="Debuchy R."/>
            <person name="Gladieux P."/>
            <person name="Thoren M.H."/>
            <person name="Johannesson H."/>
        </authorList>
    </citation>
    <scope>NUCLEOTIDE SEQUENCE</scope>
    <source>
        <strain evidence="3">CBS 606.72</strain>
    </source>
</reference>